<name>A0ABV0ZXX9_9TELE</name>
<dbReference type="Proteomes" id="UP001469553">
    <property type="component" value="Unassembled WGS sequence"/>
</dbReference>
<protein>
    <submittedName>
        <fullName evidence="1">Uncharacterized protein</fullName>
    </submittedName>
</protein>
<gene>
    <name evidence="1" type="ORF">AMECASPLE_016336</name>
</gene>
<sequence>MYFTISFRLSSKSYGGNSLIWFLSFYHLLRLSKCIASSVNFSASFKSSRPRLLSELPHPPAGQTSRSFSGPWSSEVITLYLTLTLKGTTQTASKSLLFYSKLSRGMITEISAEALVPDHRRM</sequence>
<evidence type="ECO:0000313" key="1">
    <source>
        <dbReference type="EMBL" id="MEQ2311114.1"/>
    </source>
</evidence>
<accession>A0ABV0ZXX9</accession>
<dbReference type="EMBL" id="JAHRIP010076421">
    <property type="protein sequence ID" value="MEQ2311114.1"/>
    <property type="molecule type" value="Genomic_DNA"/>
</dbReference>
<reference evidence="1 2" key="1">
    <citation type="submission" date="2021-06" db="EMBL/GenBank/DDBJ databases">
        <authorList>
            <person name="Palmer J.M."/>
        </authorList>
    </citation>
    <scope>NUCLEOTIDE SEQUENCE [LARGE SCALE GENOMIC DNA]</scope>
    <source>
        <strain evidence="1 2">AS_MEX2019</strain>
        <tissue evidence="1">Muscle</tissue>
    </source>
</reference>
<evidence type="ECO:0000313" key="2">
    <source>
        <dbReference type="Proteomes" id="UP001469553"/>
    </source>
</evidence>
<keyword evidence="2" id="KW-1185">Reference proteome</keyword>
<comment type="caution">
    <text evidence="1">The sequence shown here is derived from an EMBL/GenBank/DDBJ whole genome shotgun (WGS) entry which is preliminary data.</text>
</comment>
<proteinExistence type="predicted"/>
<organism evidence="1 2">
    <name type="scientific">Ameca splendens</name>
    <dbReference type="NCBI Taxonomy" id="208324"/>
    <lineage>
        <taxon>Eukaryota</taxon>
        <taxon>Metazoa</taxon>
        <taxon>Chordata</taxon>
        <taxon>Craniata</taxon>
        <taxon>Vertebrata</taxon>
        <taxon>Euteleostomi</taxon>
        <taxon>Actinopterygii</taxon>
        <taxon>Neopterygii</taxon>
        <taxon>Teleostei</taxon>
        <taxon>Neoteleostei</taxon>
        <taxon>Acanthomorphata</taxon>
        <taxon>Ovalentaria</taxon>
        <taxon>Atherinomorphae</taxon>
        <taxon>Cyprinodontiformes</taxon>
        <taxon>Goodeidae</taxon>
        <taxon>Ameca</taxon>
    </lineage>
</organism>